<name>A0A7K4S1D7_COLPI</name>
<feature type="disulfide bond" evidence="10">
    <location>
        <begin position="295"/>
        <end position="328"/>
    </location>
</feature>
<dbReference type="Pfam" id="PF13855">
    <property type="entry name" value="LRR_8"/>
    <property type="match status" value="2"/>
</dbReference>
<sequence>MKEYTLLLFLALCSAKPLIGPSYFTLKNMMLQDMEEEEDDDDDDNSLFPTTEPMIPLTPFDLFPTCPFGCQCYVRVVHCSDLGLTSIPRYIPPDTRMIDLQNNKIKEVKEKDLQGLTSLYALALNNNKITKIHPKAFQSTQKLRRLYLSHNQLTEIPTNLPKTLAELRIHANKVKKIHKDVFKGMKSLHVLEMSANPLDNEGIEPGAFEGVNIYHIRIAEAKLTSIPKGLPSSLLELHLDDNKITAIELEDFNRYKDLQRYFSHLHTIIFYFFLLLQVVFLHSNHIAKLGVNDFCPTGRRKKKALYSGISLFNNPVKYWEVEPSTFRCILARNSVQLGNFLK</sequence>
<accession>A0A7K4S1D7</accession>
<dbReference type="FunFam" id="3.80.10.10:FF:000082">
    <property type="entry name" value="Leucine-rich repeat-containing 24"/>
    <property type="match status" value="1"/>
</dbReference>
<proteinExistence type="inferred from homology"/>
<keyword evidence="6 12" id="KW-0732">Signal</keyword>
<keyword evidence="11" id="KW-1133">Transmembrane helix</keyword>
<protein>
    <submittedName>
        <fullName evidence="14">ASPN protein</fullName>
    </submittedName>
</protein>
<dbReference type="InterPro" id="IPR050333">
    <property type="entry name" value="SLRP"/>
</dbReference>
<keyword evidence="7" id="KW-0677">Repeat</keyword>
<dbReference type="Gene3D" id="3.80.10.10">
    <property type="entry name" value="Ribonuclease Inhibitor"/>
    <property type="match status" value="1"/>
</dbReference>
<keyword evidence="5" id="KW-0433">Leucine-rich repeat</keyword>
<feature type="disulfide bond" evidence="10">
    <location>
        <begin position="70"/>
        <end position="79"/>
    </location>
</feature>
<feature type="chain" id="PRO_5029546705" evidence="12">
    <location>
        <begin position="16"/>
        <end position="342"/>
    </location>
</feature>
<dbReference type="InterPro" id="IPR003591">
    <property type="entry name" value="Leu-rich_rpt_typical-subtyp"/>
</dbReference>
<feature type="disulfide bond" evidence="10">
    <location>
        <begin position="66"/>
        <end position="72"/>
    </location>
</feature>
<dbReference type="EMBL" id="VYZG01000971">
    <property type="protein sequence ID" value="NWQ79541.1"/>
    <property type="molecule type" value="Genomic_DNA"/>
</dbReference>
<dbReference type="PIRSF" id="PIRSF002490">
    <property type="entry name" value="SLRP_I"/>
    <property type="match status" value="1"/>
</dbReference>
<evidence type="ECO:0000256" key="5">
    <source>
        <dbReference type="ARBA" id="ARBA00022614"/>
    </source>
</evidence>
<keyword evidence="4" id="KW-0272">Extracellular matrix</keyword>
<gene>
    <name evidence="14" type="primary">Aspn</name>
    <name evidence="14" type="ORF">COLPIC_R03300</name>
</gene>
<keyword evidence="9" id="KW-0325">Glycoprotein</keyword>
<dbReference type="PROSITE" id="PS51450">
    <property type="entry name" value="LRR"/>
    <property type="match status" value="1"/>
</dbReference>
<feature type="non-terminal residue" evidence="14">
    <location>
        <position position="342"/>
    </location>
</feature>
<evidence type="ECO:0000256" key="1">
    <source>
        <dbReference type="ARBA" id="ARBA00004498"/>
    </source>
</evidence>
<evidence type="ECO:0000256" key="8">
    <source>
        <dbReference type="ARBA" id="ARBA00023157"/>
    </source>
</evidence>
<dbReference type="SMART" id="SM00369">
    <property type="entry name" value="LRR_TYP"/>
    <property type="match status" value="5"/>
</dbReference>
<dbReference type="Proteomes" id="UP000530263">
    <property type="component" value="Unassembled WGS sequence"/>
</dbReference>
<feature type="non-terminal residue" evidence="14">
    <location>
        <position position="1"/>
    </location>
</feature>
<keyword evidence="11" id="KW-0812">Transmembrane</keyword>
<evidence type="ECO:0000256" key="6">
    <source>
        <dbReference type="ARBA" id="ARBA00022729"/>
    </source>
</evidence>
<dbReference type="SUPFAM" id="SSF52058">
    <property type="entry name" value="L domain-like"/>
    <property type="match status" value="1"/>
</dbReference>
<dbReference type="PANTHER" id="PTHR45712">
    <property type="entry name" value="AGAP008170-PA"/>
    <property type="match status" value="1"/>
</dbReference>
<dbReference type="InterPro" id="IPR032675">
    <property type="entry name" value="LRR_dom_sf"/>
</dbReference>
<feature type="domain" description="LRRNT" evidence="13">
    <location>
        <begin position="65"/>
        <end position="97"/>
    </location>
</feature>
<dbReference type="InterPro" id="IPR016352">
    <property type="entry name" value="SLRP_I_decor/aspor/byglycan"/>
</dbReference>
<feature type="signal peptide" evidence="12">
    <location>
        <begin position="1"/>
        <end position="15"/>
    </location>
</feature>
<comment type="similarity">
    <text evidence="2">Belongs to the small leucine-rich proteoglycan (SLRP) family. SLRP class I subfamily.</text>
</comment>
<evidence type="ECO:0000259" key="13">
    <source>
        <dbReference type="SMART" id="SM00013"/>
    </source>
</evidence>
<dbReference type="InterPro" id="IPR000372">
    <property type="entry name" value="LRRNT"/>
</dbReference>
<evidence type="ECO:0000256" key="2">
    <source>
        <dbReference type="ARBA" id="ARBA00009811"/>
    </source>
</evidence>
<evidence type="ECO:0000256" key="4">
    <source>
        <dbReference type="ARBA" id="ARBA00022530"/>
    </source>
</evidence>
<organism evidence="14 15">
    <name type="scientific">Columbina picui</name>
    <name type="common">Picui ground-dove</name>
    <dbReference type="NCBI Taxonomy" id="115618"/>
    <lineage>
        <taxon>Eukaryota</taxon>
        <taxon>Metazoa</taxon>
        <taxon>Chordata</taxon>
        <taxon>Craniata</taxon>
        <taxon>Vertebrata</taxon>
        <taxon>Euteleostomi</taxon>
        <taxon>Archelosauria</taxon>
        <taxon>Archosauria</taxon>
        <taxon>Dinosauria</taxon>
        <taxon>Saurischia</taxon>
        <taxon>Theropoda</taxon>
        <taxon>Coelurosauria</taxon>
        <taxon>Aves</taxon>
        <taxon>Neognathae</taxon>
        <taxon>Neoaves</taxon>
        <taxon>Columbimorphae</taxon>
        <taxon>Columbiformes</taxon>
        <taxon>Columbidae</taxon>
        <taxon>Columbina</taxon>
    </lineage>
</organism>
<evidence type="ECO:0000256" key="3">
    <source>
        <dbReference type="ARBA" id="ARBA00022525"/>
    </source>
</evidence>
<evidence type="ECO:0000313" key="15">
    <source>
        <dbReference type="Proteomes" id="UP000530263"/>
    </source>
</evidence>
<dbReference type="GO" id="GO:0005615">
    <property type="term" value="C:extracellular space"/>
    <property type="evidence" value="ECO:0007669"/>
    <property type="project" value="TreeGrafter"/>
</dbReference>
<comment type="subcellular location">
    <subcellularLocation>
        <location evidence="1">Secreted</location>
        <location evidence="1">Extracellular space</location>
        <location evidence="1">Extracellular matrix</location>
    </subcellularLocation>
</comment>
<evidence type="ECO:0000256" key="11">
    <source>
        <dbReference type="SAM" id="Phobius"/>
    </source>
</evidence>
<reference evidence="14 15" key="1">
    <citation type="submission" date="2019-09" db="EMBL/GenBank/DDBJ databases">
        <title>Bird 10,000 Genomes (B10K) Project - Family phase.</title>
        <authorList>
            <person name="Zhang G."/>
        </authorList>
    </citation>
    <scope>NUCLEOTIDE SEQUENCE [LARGE SCALE GENOMIC DNA]</scope>
    <source>
        <strain evidence="14">B10K-DU-021-26</strain>
        <tissue evidence="14">Mixed tissue sample</tissue>
    </source>
</reference>
<dbReference type="OrthoDB" id="1111193at2759"/>
<feature type="transmembrane region" description="Helical" evidence="11">
    <location>
        <begin position="261"/>
        <end position="281"/>
    </location>
</feature>
<keyword evidence="11" id="KW-0472">Membrane</keyword>
<evidence type="ECO:0000256" key="10">
    <source>
        <dbReference type="PIRSR" id="PIRSR002490-1"/>
    </source>
</evidence>
<keyword evidence="8 10" id="KW-1015">Disulfide bond</keyword>
<evidence type="ECO:0000256" key="9">
    <source>
        <dbReference type="ARBA" id="ARBA00023180"/>
    </source>
</evidence>
<evidence type="ECO:0000256" key="12">
    <source>
        <dbReference type="SAM" id="SignalP"/>
    </source>
</evidence>
<dbReference type="SMART" id="SM00013">
    <property type="entry name" value="LRRNT"/>
    <property type="match status" value="1"/>
</dbReference>
<keyword evidence="3" id="KW-0964">Secreted</keyword>
<evidence type="ECO:0000313" key="14">
    <source>
        <dbReference type="EMBL" id="NWQ79541.1"/>
    </source>
</evidence>
<evidence type="ECO:0000256" key="7">
    <source>
        <dbReference type="ARBA" id="ARBA00022737"/>
    </source>
</evidence>
<comment type="caution">
    <text evidence="14">The sequence shown here is derived from an EMBL/GenBank/DDBJ whole genome shotgun (WGS) entry which is preliminary data.</text>
</comment>
<dbReference type="PANTHER" id="PTHR45712:SF2">
    <property type="entry name" value="ASPORIN"/>
    <property type="match status" value="1"/>
</dbReference>
<dbReference type="AlphaFoldDB" id="A0A7K4S1D7"/>
<dbReference type="Pfam" id="PF01462">
    <property type="entry name" value="LRRNT"/>
    <property type="match status" value="1"/>
</dbReference>
<keyword evidence="15" id="KW-1185">Reference proteome</keyword>
<dbReference type="InterPro" id="IPR001611">
    <property type="entry name" value="Leu-rich_rpt"/>
</dbReference>